<dbReference type="Gene3D" id="2.40.50.140">
    <property type="entry name" value="Nucleic acid-binding proteins"/>
    <property type="match status" value="2"/>
</dbReference>
<comment type="similarity">
    <text evidence="8">Belongs to the RNR ribonuclease family. RNase R subfamily.</text>
</comment>
<dbReference type="HAMAP" id="MF_01895">
    <property type="entry name" value="RNase_R"/>
    <property type="match status" value="1"/>
</dbReference>
<gene>
    <name evidence="8 10" type="primary">rnr</name>
    <name evidence="10" type="ORF">CWD77_07455</name>
</gene>
<dbReference type="Pfam" id="PF00773">
    <property type="entry name" value="RNB"/>
    <property type="match status" value="1"/>
</dbReference>
<dbReference type="PROSITE" id="PS50126">
    <property type="entry name" value="S1"/>
    <property type="match status" value="1"/>
</dbReference>
<proteinExistence type="inferred from homology"/>
<dbReference type="PANTHER" id="PTHR23355">
    <property type="entry name" value="RIBONUCLEASE"/>
    <property type="match status" value="1"/>
</dbReference>
<dbReference type="GO" id="GO:0005829">
    <property type="term" value="C:cytosol"/>
    <property type="evidence" value="ECO:0007669"/>
    <property type="project" value="TreeGrafter"/>
</dbReference>
<sequence>MSKKDRLSSLEKRIIEILKSYPDASIPIPLLMDALSLPKKGEKKIKKAVNRLKQLDHVFVTKGNLVRLNEAVEDDDNVYTGILDVTSHGDGYVVVEGRDQDIKISQRFMSTALNGDTVKVKLTGYHKKSNKPMGKIEDVVKRADSLMVGTLKEVAKNTFLIETDPQSSRINFFVDPKDMNGANPGDKVTFRLIQWEDVRGYPQAKIQQSFGPAGSNEANVLSILAEKQFESSFPPEVEKFAEEIPDRITEDEIKRRKDMRDEVVLTIDPADAKDFDDGLSIQILNNGNYYLGVHIADVTHYMPRSTVLDDEAIERGTSVYLVDRVIPMLPEYLSNGVCSLRPHEDKLAFSCFMEIAPNGKLIDYSIEETVIHSKQRFVYEEVQEILDGKVDHQFKNELKILEKLAKTLLDKRFKQGSINFETPEPKFVLDDQGKPVDVIVKERIFAHRLIEECMLMANKTVAVHVDTLRKKVRGNKTAKSDHPFLYRVHGEPDLEKLNNIKETAKPLGIHFDLKGGISAKNINDLLKQVEDTSLENIINGLMLRSMAKAEYSPKNIGHFGLGFKHYAHFTSPIRRYPDVIVHRLLKRYSSGASEYTYDQLVELGEHCSEKERYAVEAERDSVKLKQVEFLSDRLGESFEGTISGVTENGLYVQINDIYCEGMVRVSDLNDDYYVYHPKMHCLIGRSKGKKYRLGDTINVKVTKTDLEKRQIDLTLSGN</sequence>
<evidence type="ECO:0000256" key="1">
    <source>
        <dbReference type="ARBA" id="ARBA00001849"/>
    </source>
</evidence>
<dbReference type="CDD" id="cd04471">
    <property type="entry name" value="S1_RNase_R"/>
    <property type="match status" value="1"/>
</dbReference>
<organism evidence="10 11">
    <name type="scientific">Rhodohalobacter barkolensis</name>
    <dbReference type="NCBI Taxonomy" id="2053187"/>
    <lineage>
        <taxon>Bacteria</taxon>
        <taxon>Pseudomonadati</taxon>
        <taxon>Balneolota</taxon>
        <taxon>Balneolia</taxon>
        <taxon>Balneolales</taxon>
        <taxon>Balneolaceae</taxon>
        <taxon>Rhodohalobacter</taxon>
    </lineage>
</organism>
<dbReference type="Proteomes" id="UP000233398">
    <property type="component" value="Unassembled WGS sequence"/>
</dbReference>
<dbReference type="Pfam" id="PF00575">
    <property type="entry name" value="S1"/>
    <property type="match status" value="1"/>
</dbReference>
<evidence type="ECO:0000256" key="3">
    <source>
        <dbReference type="ARBA" id="ARBA00022490"/>
    </source>
</evidence>
<dbReference type="SMART" id="SM00316">
    <property type="entry name" value="S1"/>
    <property type="match status" value="1"/>
</dbReference>
<dbReference type="GO" id="GO:0006402">
    <property type="term" value="P:mRNA catabolic process"/>
    <property type="evidence" value="ECO:0007669"/>
    <property type="project" value="TreeGrafter"/>
</dbReference>
<keyword evidence="6 8" id="KW-0269">Exonuclease</keyword>
<dbReference type="OrthoDB" id="9764149at2"/>
<keyword evidence="7 8" id="KW-0694">RNA-binding</keyword>
<dbReference type="NCBIfam" id="TIGR02063">
    <property type="entry name" value="RNase_R"/>
    <property type="match status" value="1"/>
</dbReference>
<dbReference type="GO" id="GO:0003723">
    <property type="term" value="F:RNA binding"/>
    <property type="evidence" value="ECO:0007669"/>
    <property type="project" value="UniProtKB-UniRule"/>
</dbReference>
<dbReference type="RefSeq" id="WP_101072842.1">
    <property type="nucleotide sequence ID" value="NZ_PISP01000001.1"/>
</dbReference>
<evidence type="ECO:0000256" key="7">
    <source>
        <dbReference type="ARBA" id="ARBA00022884"/>
    </source>
</evidence>
<evidence type="ECO:0000256" key="4">
    <source>
        <dbReference type="ARBA" id="ARBA00022722"/>
    </source>
</evidence>
<comment type="subcellular location">
    <subcellularLocation>
        <location evidence="2 8">Cytoplasm</location>
    </subcellularLocation>
</comment>
<dbReference type="InterPro" id="IPR040476">
    <property type="entry name" value="CSD2"/>
</dbReference>
<dbReference type="InterPro" id="IPR004476">
    <property type="entry name" value="RNase_II/RNase_R"/>
</dbReference>
<evidence type="ECO:0000256" key="5">
    <source>
        <dbReference type="ARBA" id="ARBA00022801"/>
    </source>
</evidence>
<feature type="domain" description="S1 motif" evidence="9">
    <location>
        <begin position="635"/>
        <end position="716"/>
    </location>
</feature>
<dbReference type="InterPro" id="IPR050180">
    <property type="entry name" value="RNR_Ribonuclease"/>
</dbReference>
<evidence type="ECO:0000256" key="2">
    <source>
        <dbReference type="ARBA" id="ARBA00004496"/>
    </source>
</evidence>
<dbReference type="InterPro" id="IPR013223">
    <property type="entry name" value="RNase_B_OB_dom"/>
</dbReference>
<dbReference type="InterPro" id="IPR001900">
    <property type="entry name" value="RNase_II/R"/>
</dbReference>
<dbReference type="GO" id="GO:0008859">
    <property type="term" value="F:exoribonuclease II activity"/>
    <property type="evidence" value="ECO:0007669"/>
    <property type="project" value="UniProtKB-UniRule"/>
</dbReference>
<dbReference type="SUPFAM" id="SSF50249">
    <property type="entry name" value="Nucleic acid-binding proteins"/>
    <property type="match status" value="4"/>
</dbReference>
<keyword evidence="5 8" id="KW-0378">Hydrolase</keyword>
<dbReference type="InterPro" id="IPR012340">
    <property type="entry name" value="NA-bd_OB-fold"/>
</dbReference>
<dbReference type="SMART" id="SM00955">
    <property type="entry name" value="RNB"/>
    <property type="match status" value="1"/>
</dbReference>
<dbReference type="AlphaFoldDB" id="A0A2N0VM54"/>
<dbReference type="NCBIfam" id="TIGR00358">
    <property type="entry name" value="3_prime_RNase"/>
    <property type="match status" value="1"/>
</dbReference>
<comment type="caution">
    <text evidence="10">The sequence shown here is derived from an EMBL/GenBank/DDBJ whole genome shotgun (WGS) entry which is preliminary data.</text>
</comment>
<dbReference type="EMBL" id="PISP01000001">
    <property type="protein sequence ID" value="PKD45270.1"/>
    <property type="molecule type" value="Genomic_DNA"/>
</dbReference>
<evidence type="ECO:0000313" key="10">
    <source>
        <dbReference type="EMBL" id="PKD45270.1"/>
    </source>
</evidence>
<dbReference type="Pfam" id="PF08206">
    <property type="entry name" value="OB_RNB"/>
    <property type="match status" value="1"/>
</dbReference>
<name>A0A2N0VM54_9BACT</name>
<reference evidence="10 11" key="1">
    <citation type="submission" date="2017-11" db="EMBL/GenBank/DDBJ databases">
        <title>Rhodohalobacter 15182 sp. nov., isolated from a salt lake.</title>
        <authorList>
            <person name="Han S."/>
        </authorList>
    </citation>
    <scope>NUCLEOTIDE SEQUENCE [LARGE SCALE GENOMIC DNA]</scope>
    <source>
        <strain evidence="10 11">15182</strain>
    </source>
</reference>
<dbReference type="EC" id="3.1.13.1" evidence="8"/>
<keyword evidence="11" id="KW-1185">Reference proteome</keyword>
<evidence type="ECO:0000313" key="11">
    <source>
        <dbReference type="Proteomes" id="UP000233398"/>
    </source>
</evidence>
<dbReference type="InterPro" id="IPR011805">
    <property type="entry name" value="RNase_R"/>
</dbReference>
<protein>
    <recommendedName>
        <fullName evidence="8">Ribonuclease R</fullName>
        <shortName evidence="8">RNase R</shortName>
        <ecNumber evidence="8">3.1.13.1</ecNumber>
    </recommendedName>
</protein>
<evidence type="ECO:0000256" key="6">
    <source>
        <dbReference type="ARBA" id="ARBA00022839"/>
    </source>
</evidence>
<dbReference type="PROSITE" id="PS01175">
    <property type="entry name" value="RIBONUCLEASE_II"/>
    <property type="match status" value="1"/>
</dbReference>
<dbReference type="InterPro" id="IPR003029">
    <property type="entry name" value="S1_domain"/>
</dbReference>
<comment type="catalytic activity">
    <reaction evidence="1 8">
        <text>Exonucleolytic cleavage in the 3'- to 5'-direction to yield nucleoside 5'-phosphates.</text>
        <dbReference type="EC" id="3.1.13.1"/>
    </reaction>
</comment>
<dbReference type="Pfam" id="PF17876">
    <property type="entry name" value="CSD2"/>
    <property type="match status" value="1"/>
</dbReference>
<accession>A0A2N0VM54</accession>
<keyword evidence="4 8" id="KW-0540">Nuclease</keyword>
<evidence type="ECO:0000259" key="9">
    <source>
        <dbReference type="PROSITE" id="PS50126"/>
    </source>
</evidence>
<dbReference type="InterPro" id="IPR022966">
    <property type="entry name" value="RNase_II/R_CS"/>
</dbReference>
<keyword evidence="3 8" id="KW-0963">Cytoplasm</keyword>
<comment type="function">
    <text evidence="8">3'-5' exoribonuclease that releases 5'-nucleoside monophosphates and is involved in maturation of structured RNAs.</text>
</comment>
<evidence type="ECO:0000256" key="8">
    <source>
        <dbReference type="HAMAP-Rule" id="MF_01895"/>
    </source>
</evidence>
<dbReference type="PANTHER" id="PTHR23355:SF9">
    <property type="entry name" value="DIS3-LIKE EXONUCLEASE 2"/>
    <property type="match status" value="1"/>
</dbReference>